<evidence type="ECO:0000313" key="3">
    <source>
        <dbReference type="Proteomes" id="UP000005143"/>
    </source>
</evidence>
<dbReference type="EMBL" id="AGUD01000222">
    <property type="protein sequence ID" value="EHN10416.1"/>
    <property type="molecule type" value="Genomic_DNA"/>
</dbReference>
<proteinExistence type="predicted"/>
<gene>
    <name evidence="2" type="ORF">PAI11_27310</name>
</gene>
<dbReference type="GO" id="GO:0008168">
    <property type="term" value="F:methyltransferase activity"/>
    <property type="evidence" value="ECO:0007669"/>
    <property type="project" value="UniProtKB-KW"/>
</dbReference>
<dbReference type="InterPro" id="IPR052514">
    <property type="entry name" value="SAM-dependent_MTase"/>
</dbReference>
<keyword evidence="3" id="KW-1185">Reference proteome</keyword>
<dbReference type="Proteomes" id="UP000005143">
    <property type="component" value="Unassembled WGS sequence"/>
</dbReference>
<sequence length="230" mass="24866">MPQVLRGYLLRRGQLPAEVRLRTPTGDATVTLRHVHDYATIAEILAEDVYPVAASDRVVVDVGANIGIFSVFALTRHPEVRVHAFEPVPENLAVLRGNLAPFGDRVTIHETAVAEQDGEVSFGVEPTGRYGGIGVETAEQITVPTRAIAGLLRDVLDREGRIDVLKMDVEGLERDLLAAVPADVATRIGRVAVEWSHSPLAGLDPWAEQGFALSGGPTTWVLERPTTVDD</sequence>
<dbReference type="RefSeq" id="WP_007576141.1">
    <property type="nucleotide sequence ID" value="NZ_AGUD01000222.1"/>
</dbReference>
<dbReference type="AlphaFoldDB" id="H0E7C9"/>
<reference evidence="2 3" key="1">
    <citation type="journal article" date="2013" name="Biodegradation">
        <title>Quantitative proteomic analysis of ibuprofen-degrading Patulibacter sp. strain I11.</title>
        <authorList>
            <person name="Almeida B."/>
            <person name="Kjeldal H."/>
            <person name="Lolas I."/>
            <person name="Knudsen A.D."/>
            <person name="Carvalho G."/>
            <person name="Nielsen K.L."/>
            <person name="Barreto Crespo M.T."/>
            <person name="Stensballe A."/>
            <person name="Nielsen J.L."/>
        </authorList>
    </citation>
    <scope>NUCLEOTIDE SEQUENCE [LARGE SCALE GENOMIC DNA]</scope>
    <source>
        <strain evidence="2 3">I11</strain>
    </source>
</reference>
<dbReference type="PANTHER" id="PTHR34203:SF15">
    <property type="entry name" value="SLL1173 PROTEIN"/>
    <property type="match status" value="1"/>
</dbReference>
<evidence type="ECO:0000259" key="1">
    <source>
        <dbReference type="Pfam" id="PF05050"/>
    </source>
</evidence>
<comment type="caution">
    <text evidence="2">The sequence shown here is derived from an EMBL/GenBank/DDBJ whole genome shotgun (WGS) entry which is preliminary data.</text>
</comment>
<evidence type="ECO:0000313" key="2">
    <source>
        <dbReference type="EMBL" id="EHN10416.1"/>
    </source>
</evidence>
<keyword evidence="2" id="KW-0808">Transferase</keyword>
<protein>
    <submittedName>
        <fullName evidence="2">Methyltransferase FkbM family</fullName>
    </submittedName>
</protein>
<dbReference type="InterPro" id="IPR029063">
    <property type="entry name" value="SAM-dependent_MTases_sf"/>
</dbReference>
<dbReference type="SUPFAM" id="SSF53335">
    <property type="entry name" value="S-adenosyl-L-methionine-dependent methyltransferases"/>
    <property type="match status" value="1"/>
</dbReference>
<dbReference type="Pfam" id="PF05050">
    <property type="entry name" value="Methyltransf_21"/>
    <property type="match status" value="1"/>
</dbReference>
<dbReference type="InterPro" id="IPR006342">
    <property type="entry name" value="FkbM_mtfrase"/>
</dbReference>
<dbReference type="PANTHER" id="PTHR34203">
    <property type="entry name" value="METHYLTRANSFERASE, FKBM FAMILY PROTEIN"/>
    <property type="match status" value="1"/>
</dbReference>
<dbReference type="NCBIfam" id="TIGR01444">
    <property type="entry name" value="fkbM_fam"/>
    <property type="match status" value="1"/>
</dbReference>
<name>H0E7C9_9ACTN</name>
<dbReference type="GO" id="GO:0032259">
    <property type="term" value="P:methylation"/>
    <property type="evidence" value="ECO:0007669"/>
    <property type="project" value="UniProtKB-KW"/>
</dbReference>
<organism evidence="2 3">
    <name type="scientific">Patulibacter medicamentivorans</name>
    <dbReference type="NCBI Taxonomy" id="1097667"/>
    <lineage>
        <taxon>Bacteria</taxon>
        <taxon>Bacillati</taxon>
        <taxon>Actinomycetota</taxon>
        <taxon>Thermoleophilia</taxon>
        <taxon>Solirubrobacterales</taxon>
        <taxon>Patulibacteraceae</taxon>
        <taxon>Patulibacter</taxon>
    </lineage>
</organism>
<accession>H0E7C9</accession>
<dbReference type="Gene3D" id="3.40.50.150">
    <property type="entry name" value="Vaccinia Virus protein VP39"/>
    <property type="match status" value="1"/>
</dbReference>
<keyword evidence="2" id="KW-0489">Methyltransferase</keyword>
<feature type="domain" description="Methyltransferase FkbM" evidence="1">
    <location>
        <begin position="61"/>
        <end position="199"/>
    </location>
</feature>